<evidence type="ECO:0000313" key="2">
    <source>
        <dbReference type="EMBL" id="MBK9296846.1"/>
    </source>
</evidence>
<dbReference type="Proteomes" id="UP000727993">
    <property type="component" value="Unassembled WGS sequence"/>
</dbReference>
<accession>A0A936TCT0</accession>
<feature type="domain" description="AB hydrolase-1" evidence="1">
    <location>
        <begin position="36"/>
        <end position="198"/>
    </location>
</feature>
<name>A0A936TCT0_9ACTN</name>
<protein>
    <submittedName>
        <fullName evidence="2">Alpha/beta hydrolase</fullName>
    </submittedName>
</protein>
<evidence type="ECO:0000313" key="3">
    <source>
        <dbReference type="Proteomes" id="UP000727993"/>
    </source>
</evidence>
<dbReference type="Pfam" id="PF00561">
    <property type="entry name" value="Abhydrolase_1"/>
    <property type="match status" value="1"/>
</dbReference>
<dbReference type="Gene3D" id="3.40.50.1820">
    <property type="entry name" value="alpha/beta hydrolase"/>
    <property type="match status" value="1"/>
</dbReference>
<dbReference type="EMBL" id="JADJZA010000006">
    <property type="protein sequence ID" value="MBK9296846.1"/>
    <property type="molecule type" value="Genomic_DNA"/>
</dbReference>
<dbReference type="AlphaFoldDB" id="A0A936TCT0"/>
<keyword evidence="2" id="KW-0378">Hydrolase</keyword>
<comment type="caution">
    <text evidence="2">The sequence shown here is derived from an EMBL/GenBank/DDBJ whole genome shotgun (WGS) entry which is preliminary data.</text>
</comment>
<proteinExistence type="predicted"/>
<dbReference type="GO" id="GO:0016787">
    <property type="term" value="F:hydrolase activity"/>
    <property type="evidence" value="ECO:0007669"/>
    <property type="project" value="UniProtKB-KW"/>
</dbReference>
<evidence type="ECO:0000259" key="1">
    <source>
        <dbReference type="Pfam" id="PF00561"/>
    </source>
</evidence>
<organism evidence="2 3">
    <name type="scientific">Candidatus Neomicrothrix subdominans</name>
    <dbReference type="NCBI Taxonomy" id="2954438"/>
    <lineage>
        <taxon>Bacteria</taxon>
        <taxon>Bacillati</taxon>
        <taxon>Actinomycetota</taxon>
        <taxon>Acidimicrobiia</taxon>
        <taxon>Acidimicrobiales</taxon>
        <taxon>Microthrixaceae</taxon>
        <taxon>Candidatus Neomicrothrix</taxon>
    </lineage>
</organism>
<dbReference type="InterPro" id="IPR000073">
    <property type="entry name" value="AB_hydrolase_1"/>
</dbReference>
<reference evidence="2 3" key="1">
    <citation type="submission" date="2020-10" db="EMBL/GenBank/DDBJ databases">
        <title>Connecting structure to function with the recovery of over 1000 high-quality activated sludge metagenome-assembled genomes encoding full-length rRNA genes using long-read sequencing.</title>
        <authorList>
            <person name="Singleton C.M."/>
            <person name="Petriglieri F."/>
            <person name="Kristensen J.M."/>
            <person name="Kirkegaard R.H."/>
            <person name="Michaelsen T.Y."/>
            <person name="Andersen M.H."/>
            <person name="Karst S.M."/>
            <person name="Dueholm M.S."/>
            <person name="Nielsen P.H."/>
            <person name="Albertsen M."/>
        </authorList>
    </citation>
    <scope>NUCLEOTIDE SEQUENCE [LARGE SCALE GENOMIC DNA]</scope>
    <source>
        <strain evidence="2">Lyne_18-Q3-R50-59_MAXAC.006</strain>
    </source>
</reference>
<dbReference type="InterPro" id="IPR029058">
    <property type="entry name" value="AB_hydrolase_fold"/>
</dbReference>
<gene>
    <name evidence="2" type="ORF">IPN02_08415</name>
</gene>
<dbReference type="SUPFAM" id="SSF53474">
    <property type="entry name" value="alpha/beta-Hydrolases"/>
    <property type="match status" value="1"/>
</dbReference>
<sequence length="231" mass="23637">MTTPSAACPSPVAPATVLRHGRIELALHRLVDADGPNLLLLHGLGESTPSDPPSSIVEAWPGAIYGLDFTGHGASSIPSGGGYTSEVLVADADAALRHLGSAVLLGRGLGAYVALILAGLRTDAVHGVVLADGPGIAGGGTEPGSPSIVAPAERWEGTPDPWALAELATDVRPQDYAQAFARFVLTAHPDDHPLWVSARVRPPWLESVVEEAGVLEGSIPDALADLGRAQG</sequence>